<protein>
    <submittedName>
        <fullName evidence="1">Uncharacterized protein</fullName>
    </submittedName>
</protein>
<sequence>MNFHSAALDIKALKDYFNNDRGCIVNVAQKIGEVLCEEWNVQFEKRPRKKKKMVGEKSQEAGLSARNEMERVMKSTLDLIHMEINERHFNLNEMDLKFRFLLNVEELFYGHNTDVPMENSKFWVISTFGILTA</sequence>
<organism evidence="1 2">
    <name type="scientific">Araneus ventricosus</name>
    <name type="common">Orbweaver spider</name>
    <name type="synonym">Epeira ventricosa</name>
    <dbReference type="NCBI Taxonomy" id="182803"/>
    <lineage>
        <taxon>Eukaryota</taxon>
        <taxon>Metazoa</taxon>
        <taxon>Ecdysozoa</taxon>
        <taxon>Arthropoda</taxon>
        <taxon>Chelicerata</taxon>
        <taxon>Arachnida</taxon>
        <taxon>Araneae</taxon>
        <taxon>Araneomorphae</taxon>
        <taxon>Entelegynae</taxon>
        <taxon>Araneoidea</taxon>
        <taxon>Araneidae</taxon>
        <taxon>Araneus</taxon>
    </lineage>
</organism>
<dbReference type="EMBL" id="BGPR01005618">
    <property type="protein sequence ID" value="GBN11866.1"/>
    <property type="molecule type" value="Genomic_DNA"/>
</dbReference>
<dbReference type="Proteomes" id="UP000499080">
    <property type="component" value="Unassembled WGS sequence"/>
</dbReference>
<evidence type="ECO:0000313" key="1">
    <source>
        <dbReference type="EMBL" id="GBN11866.1"/>
    </source>
</evidence>
<comment type="caution">
    <text evidence="1">The sequence shown here is derived from an EMBL/GenBank/DDBJ whole genome shotgun (WGS) entry which is preliminary data.</text>
</comment>
<evidence type="ECO:0000313" key="2">
    <source>
        <dbReference type="Proteomes" id="UP000499080"/>
    </source>
</evidence>
<proteinExistence type="predicted"/>
<reference evidence="1 2" key="1">
    <citation type="journal article" date="2019" name="Sci. Rep.">
        <title>Orb-weaving spider Araneus ventricosus genome elucidates the spidroin gene catalogue.</title>
        <authorList>
            <person name="Kono N."/>
            <person name="Nakamura H."/>
            <person name="Ohtoshi R."/>
            <person name="Moran D.A.P."/>
            <person name="Shinohara A."/>
            <person name="Yoshida Y."/>
            <person name="Fujiwara M."/>
            <person name="Mori M."/>
            <person name="Tomita M."/>
            <person name="Arakawa K."/>
        </authorList>
    </citation>
    <scope>NUCLEOTIDE SEQUENCE [LARGE SCALE GENOMIC DNA]</scope>
</reference>
<accession>A0A4Y2LE21</accession>
<dbReference type="AlphaFoldDB" id="A0A4Y2LE21"/>
<keyword evidence="2" id="KW-1185">Reference proteome</keyword>
<name>A0A4Y2LE21_ARAVE</name>
<gene>
    <name evidence="1" type="ORF">AVEN_202165_1</name>
</gene>
<dbReference type="OrthoDB" id="6759200at2759"/>